<sequence>MNRGHKRKNSSSEDRPAFENMPDAVQEDSGSILCDMCTGEDRKAARKTCMKCEISMCVQHLQAHLTTPVLLQTHPLAEPMTIDGNTKCPQHGKLLEYYCLDDKTCVCVSCAIEDQHRLHNMKTFSTAHKELLEKLKGEQKDLKVKTEDDNMSLEKWEKSEREKLARSSVRLIEAVTNLRDISLTSVQSSVSARMVSIRTSRSSMQAAQNEKDTFRFLQMYSQVNQDVEKAKAVDLRKGLEPGLHRDKLVLEIRQNGEKMVNQASNFLESLLTLVDPESHQDVNDSSDLIFEPQTSNFSMSMSNDKRTVFYNNWLGQCSGIFLIQSTQSVSNYQRWILNLPSEADWMIGLCDKQSVKDPKNGPVYGLSCEDNHLSCVKNHAHAGTSEKNNEVMDIPRPEMVEVFWDVQDSRLSFFSRTGQYQREQIVIIEATPNKWELVPFVKLGKENTQSTSQQQWKCSCGNSNSFRNLIDRIKTLESGMSGSKSESEGGGGRLAVPEDGVELLGDPDEGRPAAQLLQLSCSNVGAGGAHASQDVSYRVIHRPFVGNLHCLPL</sequence>
<accession>A0A315VZY5</accession>
<evidence type="ECO:0000256" key="4">
    <source>
        <dbReference type="PROSITE-ProRule" id="PRU00024"/>
    </source>
</evidence>
<dbReference type="PANTHER" id="PTHR25465">
    <property type="entry name" value="B-BOX DOMAIN CONTAINING"/>
    <property type="match status" value="1"/>
</dbReference>
<dbReference type="Proteomes" id="UP000250572">
    <property type="component" value="Unassembled WGS sequence"/>
</dbReference>
<dbReference type="Gene3D" id="3.30.160.60">
    <property type="entry name" value="Classic Zinc Finger"/>
    <property type="match status" value="1"/>
</dbReference>
<dbReference type="Pfam" id="PF00643">
    <property type="entry name" value="zf-B_box"/>
    <property type="match status" value="1"/>
</dbReference>
<gene>
    <name evidence="7" type="ORF">CCH79_00012878</name>
</gene>
<dbReference type="GO" id="GO:0008270">
    <property type="term" value="F:zinc ion binding"/>
    <property type="evidence" value="ECO:0007669"/>
    <property type="project" value="UniProtKB-KW"/>
</dbReference>
<evidence type="ECO:0000256" key="1">
    <source>
        <dbReference type="ARBA" id="ARBA00022723"/>
    </source>
</evidence>
<dbReference type="Gene3D" id="2.60.120.920">
    <property type="match status" value="1"/>
</dbReference>
<evidence type="ECO:0000256" key="5">
    <source>
        <dbReference type="SAM" id="MobiDB-lite"/>
    </source>
</evidence>
<organism evidence="7 8">
    <name type="scientific">Gambusia affinis</name>
    <name type="common">Western mosquitofish</name>
    <name type="synonym">Heterandria affinis</name>
    <dbReference type="NCBI Taxonomy" id="33528"/>
    <lineage>
        <taxon>Eukaryota</taxon>
        <taxon>Metazoa</taxon>
        <taxon>Chordata</taxon>
        <taxon>Craniata</taxon>
        <taxon>Vertebrata</taxon>
        <taxon>Euteleostomi</taxon>
        <taxon>Actinopterygii</taxon>
        <taxon>Neopterygii</taxon>
        <taxon>Teleostei</taxon>
        <taxon>Neoteleostei</taxon>
        <taxon>Acanthomorphata</taxon>
        <taxon>Ovalentaria</taxon>
        <taxon>Atherinomorphae</taxon>
        <taxon>Cyprinodontiformes</taxon>
        <taxon>Poeciliidae</taxon>
        <taxon>Poeciliinae</taxon>
        <taxon>Gambusia</taxon>
    </lineage>
</organism>
<proteinExistence type="predicted"/>
<evidence type="ECO:0000256" key="2">
    <source>
        <dbReference type="ARBA" id="ARBA00022771"/>
    </source>
</evidence>
<dbReference type="InterPro" id="IPR043136">
    <property type="entry name" value="B30.2/SPRY_sf"/>
</dbReference>
<keyword evidence="2 4" id="KW-0863">Zinc-finger</keyword>
<dbReference type="SUPFAM" id="SSF49899">
    <property type="entry name" value="Concanavalin A-like lectins/glucanases"/>
    <property type="match status" value="1"/>
</dbReference>
<dbReference type="PROSITE" id="PS50119">
    <property type="entry name" value="ZF_BBOX"/>
    <property type="match status" value="1"/>
</dbReference>
<dbReference type="SMART" id="SM00336">
    <property type="entry name" value="BBOX"/>
    <property type="match status" value="1"/>
</dbReference>
<name>A0A315VZY5_GAMAF</name>
<dbReference type="EMBL" id="NHOQ01000739">
    <property type="protein sequence ID" value="PWA28909.1"/>
    <property type="molecule type" value="Genomic_DNA"/>
</dbReference>
<reference evidence="7 8" key="1">
    <citation type="journal article" date="2018" name="G3 (Bethesda)">
        <title>A High-Quality Reference Genome for the Invasive Mosquitofish Gambusia affinis Using a Chicago Library.</title>
        <authorList>
            <person name="Hoffberg S.L."/>
            <person name="Troendle N.J."/>
            <person name="Glenn T.C."/>
            <person name="Mahmud O."/>
            <person name="Louha S."/>
            <person name="Chalopin D."/>
            <person name="Bennetzen J.L."/>
            <person name="Mauricio R."/>
        </authorList>
    </citation>
    <scope>NUCLEOTIDE SEQUENCE [LARGE SCALE GENOMIC DNA]</scope>
    <source>
        <strain evidence="7">NE01/NJP1002.9</strain>
        <tissue evidence="7">Muscle</tissue>
    </source>
</reference>
<dbReference type="InterPro" id="IPR051051">
    <property type="entry name" value="E3_ubiq-ligase_TRIM/RNF"/>
</dbReference>
<keyword evidence="3" id="KW-0862">Zinc</keyword>
<dbReference type="InterPro" id="IPR013320">
    <property type="entry name" value="ConA-like_dom_sf"/>
</dbReference>
<evidence type="ECO:0000256" key="3">
    <source>
        <dbReference type="ARBA" id="ARBA00022833"/>
    </source>
</evidence>
<comment type="caution">
    <text evidence="7">The sequence shown here is derived from an EMBL/GenBank/DDBJ whole genome shotgun (WGS) entry which is preliminary data.</text>
</comment>
<keyword evidence="8" id="KW-1185">Reference proteome</keyword>
<dbReference type="SUPFAM" id="SSF57845">
    <property type="entry name" value="B-box zinc-binding domain"/>
    <property type="match status" value="1"/>
</dbReference>
<feature type="region of interest" description="Disordered" evidence="5">
    <location>
        <begin position="1"/>
        <end position="22"/>
    </location>
</feature>
<dbReference type="Gene3D" id="4.10.830.40">
    <property type="match status" value="1"/>
</dbReference>
<evidence type="ECO:0000313" key="8">
    <source>
        <dbReference type="Proteomes" id="UP000250572"/>
    </source>
</evidence>
<dbReference type="InterPro" id="IPR000315">
    <property type="entry name" value="Znf_B-box"/>
</dbReference>
<dbReference type="STRING" id="33528.ENSGAFP00000004845"/>
<feature type="domain" description="B box-type" evidence="6">
    <location>
        <begin position="83"/>
        <end position="124"/>
    </location>
</feature>
<dbReference type="PANTHER" id="PTHR25465:SF31">
    <property type="entry name" value="RING-TYPE DOMAIN-CONTAINING PROTEIN"/>
    <property type="match status" value="1"/>
</dbReference>
<dbReference type="AlphaFoldDB" id="A0A315VZY5"/>
<keyword evidence="1" id="KW-0479">Metal-binding</keyword>
<dbReference type="CDD" id="cd19769">
    <property type="entry name" value="Bbox2_TRIM16-like"/>
    <property type="match status" value="1"/>
</dbReference>
<protein>
    <recommendedName>
        <fullName evidence="6">B box-type domain-containing protein</fullName>
    </recommendedName>
</protein>
<evidence type="ECO:0000259" key="6">
    <source>
        <dbReference type="PROSITE" id="PS50119"/>
    </source>
</evidence>
<evidence type="ECO:0000313" key="7">
    <source>
        <dbReference type="EMBL" id="PWA28909.1"/>
    </source>
</evidence>